<evidence type="ECO:0000313" key="2">
    <source>
        <dbReference type="Proteomes" id="UP000886501"/>
    </source>
</evidence>
<reference evidence="1" key="1">
    <citation type="submission" date="2019-10" db="EMBL/GenBank/DDBJ databases">
        <authorList>
            <consortium name="DOE Joint Genome Institute"/>
            <person name="Kuo A."/>
            <person name="Miyauchi S."/>
            <person name="Kiss E."/>
            <person name="Drula E."/>
            <person name="Kohler A."/>
            <person name="Sanchez-Garcia M."/>
            <person name="Andreopoulos B."/>
            <person name="Barry K.W."/>
            <person name="Bonito G."/>
            <person name="Buee M."/>
            <person name="Carver A."/>
            <person name="Chen C."/>
            <person name="Cichocki N."/>
            <person name="Clum A."/>
            <person name="Culley D."/>
            <person name="Crous P.W."/>
            <person name="Fauchery L."/>
            <person name="Girlanda M."/>
            <person name="Hayes R."/>
            <person name="Keri Z."/>
            <person name="Labutti K."/>
            <person name="Lipzen A."/>
            <person name="Lombard V."/>
            <person name="Magnuson J."/>
            <person name="Maillard F."/>
            <person name="Morin E."/>
            <person name="Murat C."/>
            <person name="Nolan M."/>
            <person name="Ohm R."/>
            <person name="Pangilinan J."/>
            <person name="Pereira M."/>
            <person name="Perotto S."/>
            <person name="Peter M."/>
            <person name="Riley R."/>
            <person name="Sitrit Y."/>
            <person name="Stielow B."/>
            <person name="Szollosi G."/>
            <person name="Zifcakova L."/>
            <person name="Stursova M."/>
            <person name="Spatafora J.W."/>
            <person name="Tedersoo L."/>
            <person name="Vaario L.-M."/>
            <person name="Yamada A."/>
            <person name="Yan M."/>
            <person name="Wang P."/>
            <person name="Xu J."/>
            <person name="Bruns T."/>
            <person name="Baldrian P."/>
            <person name="Vilgalys R."/>
            <person name="Henrissat B."/>
            <person name="Grigoriev I.V."/>
            <person name="Hibbett D."/>
            <person name="Nagy L.G."/>
            <person name="Martin F.M."/>
        </authorList>
    </citation>
    <scope>NUCLEOTIDE SEQUENCE</scope>
    <source>
        <strain evidence="1">P2</strain>
    </source>
</reference>
<comment type="caution">
    <text evidence="1">The sequence shown here is derived from an EMBL/GenBank/DDBJ whole genome shotgun (WGS) entry which is preliminary data.</text>
</comment>
<gene>
    <name evidence="1" type="ORF">BDM02DRAFT_3106496</name>
</gene>
<name>A0ACB6ZX77_THEGA</name>
<keyword evidence="2" id="KW-1185">Reference proteome</keyword>
<evidence type="ECO:0000313" key="1">
    <source>
        <dbReference type="EMBL" id="KAF9654207.1"/>
    </source>
</evidence>
<dbReference type="Proteomes" id="UP000886501">
    <property type="component" value="Unassembled WGS sequence"/>
</dbReference>
<protein>
    <submittedName>
        <fullName evidence="1">Aldo/keto reductase</fullName>
    </submittedName>
</protein>
<proteinExistence type="predicted"/>
<organism evidence="1 2">
    <name type="scientific">Thelephora ganbajun</name>
    <name type="common">Ganba fungus</name>
    <dbReference type="NCBI Taxonomy" id="370292"/>
    <lineage>
        <taxon>Eukaryota</taxon>
        <taxon>Fungi</taxon>
        <taxon>Dikarya</taxon>
        <taxon>Basidiomycota</taxon>
        <taxon>Agaricomycotina</taxon>
        <taxon>Agaricomycetes</taxon>
        <taxon>Thelephorales</taxon>
        <taxon>Thelephoraceae</taxon>
        <taxon>Thelephora</taxon>
    </lineage>
</organism>
<dbReference type="EMBL" id="MU117961">
    <property type="protein sequence ID" value="KAF9654207.1"/>
    <property type="molecule type" value="Genomic_DNA"/>
</dbReference>
<reference evidence="1" key="2">
    <citation type="journal article" date="2020" name="Nat. Commun.">
        <title>Large-scale genome sequencing of mycorrhizal fungi provides insights into the early evolution of symbiotic traits.</title>
        <authorList>
            <person name="Miyauchi S."/>
            <person name="Kiss E."/>
            <person name="Kuo A."/>
            <person name="Drula E."/>
            <person name="Kohler A."/>
            <person name="Sanchez-Garcia M."/>
            <person name="Morin E."/>
            <person name="Andreopoulos B."/>
            <person name="Barry K.W."/>
            <person name="Bonito G."/>
            <person name="Buee M."/>
            <person name="Carver A."/>
            <person name="Chen C."/>
            <person name="Cichocki N."/>
            <person name="Clum A."/>
            <person name="Culley D."/>
            <person name="Crous P.W."/>
            <person name="Fauchery L."/>
            <person name="Girlanda M."/>
            <person name="Hayes R.D."/>
            <person name="Keri Z."/>
            <person name="LaButti K."/>
            <person name="Lipzen A."/>
            <person name="Lombard V."/>
            <person name="Magnuson J."/>
            <person name="Maillard F."/>
            <person name="Murat C."/>
            <person name="Nolan M."/>
            <person name="Ohm R.A."/>
            <person name="Pangilinan J."/>
            <person name="Pereira M.F."/>
            <person name="Perotto S."/>
            <person name="Peter M."/>
            <person name="Pfister S."/>
            <person name="Riley R."/>
            <person name="Sitrit Y."/>
            <person name="Stielow J.B."/>
            <person name="Szollosi G."/>
            <person name="Zifcakova L."/>
            <person name="Stursova M."/>
            <person name="Spatafora J.W."/>
            <person name="Tedersoo L."/>
            <person name="Vaario L.M."/>
            <person name="Yamada A."/>
            <person name="Yan M."/>
            <person name="Wang P."/>
            <person name="Xu J."/>
            <person name="Bruns T."/>
            <person name="Baldrian P."/>
            <person name="Vilgalys R."/>
            <person name="Dunand C."/>
            <person name="Henrissat B."/>
            <person name="Grigoriev I.V."/>
            <person name="Hibbett D."/>
            <person name="Nagy L.G."/>
            <person name="Martin F.M."/>
        </authorList>
    </citation>
    <scope>NUCLEOTIDE SEQUENCE</scope>
    <source>
        <strain evidence="1">P2</strain>
    </source>
</reference>
<sequence>MPAVGLGLWKISRATCADVVYEAIKVGYRLFDGASDYGNEKEAGEGVRRAIKDGIVKREDIFITSKLWNTAHAHDHVRELAKKQLADWGLDYFDLFLVHFPISLAYVDPSHRYPAEWFGDDGKVHLQDTPLHETWRAMEELVDEGMVKNIGLSNAQGSLLIDVLRYARIPPQVLQVEIHPYLTQEPLVKLAQLHGIAVTAYSSFGPASYIELSMDQGAASLFENDVVTSIAKAQSKTQGQILLAWALARNLAVIPKSTTVTRLVENFEAANVQLTAEEVKRISDLNLNLRLNNPVDIDPRLGIFA</sequence>
<accession>A0ACB6ZX77</accession>